<keyword evidence="2" id="KW-1185">Reference proteome</keyword>
<reference evidence="1" key="1">
    <citation type="journal article" date="2023" name="PLoS Negl. Trop. Dis.">
        <title>A genome sequence for Biomphalaria pfeifferi, the major vector snail for the human-infecting parasite Schistosoma mansoni.</title>
        <authorList>
            <person name="Bu L."/>
            <person name="Lu L."/>
            <person name="Laidemitt M.R."/>
            <person name="Zhang S.M."/>
            <person name="Mutuku M."/>
            <person name="Mkoji G."/>
            <person name="Steinauer M."/>
            <person name="Loker E.S."/>
        </authorList>
    </citation>
    <scope>NUCLEOTIDE SEQUENCE</scope>
    <source>
        <strain evidence="1">KasaAsao</strain>
    </source>
</reference>
<evidence type="ECO:0000313" key="1">
    <source>
        <dbReference type="EMBL" id="KAK0059335.1"/>
    </source>
</evidence>
<dbReference type="AlphaFoldDB" id="A0AAD8BRG1"/>
<evidence type="ECO:0000313" key="2">
    <source>
        <dbReference type="Proteomes" id="UP001233172"/>
    </source>
</evidence>
<gene>
    <name evidence="1" type="ORF">Bpfe_011104</name>
</gene>
<dbReference type="EMBL" id="JASAOG010000042">
    <property type="protein sequence ID" value="KAK0059335.1"/>
    <property type="molecule type" value="Genomic_DNA"/>
</dbReference>
<reference evidence="1" key="2">
    <citation type="submission" date="2023-04" db="EMBL/GenBank/DDBJ databases">
        <authorList>
            <person name="Bu L."/>
            <person name="Lu L."/>
            <person name="Laidemitt M.R."/>
            <person name="Zhang S.M."/>
            <person name="Mutuku M."/>
            <person name="Mkoji G."/>
            <person name="Steinauer M."/>
            <person name="Loker E.S."/>
        </authorList>
    </citation>
    <scope>NUCLEOTIDE SEQUENCE</scope>
    <source>
        <strain evidence="1">KasaAsao</strain>
        <tissue evidence="1">Whole Snail</tissue>
    </source>
</reference>
<name>A0AAD8BRG1_BIOPF</name>
<sequence length="295" mass="33712">MSIYFVIKTVGNGCLLVCYLQLKLTFKRRSCLFDKSTTYTWSVESVFYVRSKAGSIPICINNKRVGKVDLTKLYSRITGVTLPVAMNNPTLFIQPYTLSPGTTYRILQQNKTERILCTLIGTNSTKTTDLLFVKMDPPINIFTFWPTDLIFNASKSFFLYMLDVAGYVGKKTITLDDLTASYIIIRRLWLQPASLLKIMLNVSVKYQIQVTSRMVGWTIKIPERYSGPEVNLHVFLRCLSDCQYYVNVRHPLRLGFGCRNCEEVTSRSVELKWSSTKSVVWLVTFASSSCDPEVK</sequence>
<comment type="caution">
    <text evidence="1">The sequence shown here is derived from an EMBL/GenBank/DDBJ whole genome shotgun (WGS) entry which is preliminary data.</text>
</comment>
<proteinExistence type="predicted"/>
<dbReference type="Proteomes" id="UP001233172">
    <property type="component" value="Unassembled WGS sequence"/>
</dbReference>
<organism evidence="1 2">
    <name type="scientific">Biomphalaria pfeifferi</name>
    <name type="common">Bloodfluke planorb</name>
    <name type="synonym">Freshwater snail</name>
    <dbReference type="NCBI Taxonomy" id="112525"/>
    <lineage>
        <taxon>Eukaryota</taxon>
        <taxon>Metazoa</taxon>
        <taxon>Spiralia</taxon>
        <taxon>Lophotrochozoa</taxon>
        <taxon>Mollusca</taxon>
        <taxon>Gastropoda</taxon>
        <taxon>Heterobranchia</taxon>
        <taxon>Euthyneura</taxon>
        <taxon>Panpulmonata</taxon>
        <taxon>Hygrophila</taxon>
        <taxon>Lymnaeoidea</taxon>
        <taxon>Planorbidae</taxon>
        <taxon>Biomphalaria</taxon>
    </lineage>
</organism>
<feature type="non-terminal residue" evidence="1">
    <location>
        <position position="1"/>
    </location>
</feature>
<protein>
    <submittedName>
        <fullName evidence="1">Uncharacterized protein</fullName>
    </submittedName>
</protein>
<accession>A0AAD8BRG1</accession>